<accession>A0A6A6TRH4</accession>
<evidence type="ECO:0000313" key="3">
    <source>
        <dbReference type="EMBL" id="KAF2662669.1"/>
    </source>
</evidence>
<dbReference type="Proteomes" id="UP000799324">
    <property type="component" value="Unassembled WGS sequence"/>
</dbReference>
<feature type="compositionally biased region" description="Polar residues" evidence="1">
    <location>
        <begin position="183"/>
        <end position="193"/>
    </location>
</feature>
<keyword evidence="4" id="KW-1185">Reference proteome</keyword>
<feature type="compositionally biased region" description="Basic and acidic residues" evidence="1">
    <location>
        <begin position="36"/>
        <end position="52"/>
    </location>
</feature>
<feature type="transmembrane region" description="Helical" evidence="2">
    <location>
        <begin position="6"/>
        <end position="25"/>
    </location>
</feature>
<keyword evidence="2" id="KW-0812">Transmembrane</keyword>
<protein>
    <submittedName>
        <fullName evidence="3">Uncharacterized protein</fullName>
    </submittedName>
</protein>
<name>A0A6A6TRH4_9PLEO</name>
<evidence type="ECO:0000313" key="4">
    <source>
        <dbReference type="Proteomes" id="UP000799324"/>
    </source>
</evidence>
<feature type="region of interest" description="Disordered" evidence="1">
    <location>
        <begin position="183"/>
        <end position="210"/>
    </location>
</feature>
<evidence type="ECO:0000256" key="2">
    <source>
        <dbReference type="SAM" id="Phobius"/>
    </source>
</evidence>
<gene>
    <name evidence="3" type="ORF">K491DRAFT_189214</name>
</gene>
<dbReference type="AlphaFoldDB" id="A0A6A6TRH4"/>
<feature type="compositionally biased region" description="Polar residues" evidence="1">
    <location>
        <begin position="53"/>
        <end position="67"/>
    </location>
</feature>
<keyword evidence="2" id="KW-1133">Transmembrane helix</keyword>
<feature type="region of interest" description="Disordered" evidence="1">
    <location>
        <begin position="145"/>
        <end position="169"/>
    </location>
</feature>
<evidence type="ECO:0000256" key="1">
    <source>
        <dbReference type="SAM" id="MobiDB-lite"/>
    </source>
</evidence>
<dbReference type="EMBL" id="MU004289">
    <property type="protein sequence ID" value="KAF2662669.1"/>
    <property type="molecule type" value="Genomic_DNA"/>
</dbReference>
<keyword evidence="2" id="KW-0472">Membrane</keyword>
<feature type="region of interest" description="Disordered" evidence="1">
    <location>
        <begin position="30"/>
        <end position="83"/>
    </location>
</feature>
<sequence length="390" mass="43233">MPVTMSAVFFIVSIFVVVLSAAIHFRTHQKRARAAHKGDSDISQEKDKKQDISRLSTLRSENTSCDRGTSPIMPATPHRYPSARQQTDTRAYSAAIPSRSLPFSPSESTSAHKRLRTSTISTPITQRRDDNSLGAYATTFNFQPSSSRYYTAPSPPLRPRKRATSTSVIHSTRLREASTHAYSASISARAQPSFTPPTHPLVPKTTSSVRRSTEIPKDILPDNSLPQDSIFRSESWKTHMLHANYTSNPTCLNAFNPVTTKPWDNGMQLPVTKYGLKTEPEVGKEVGGGGKGKKRFRIRNVLSNVKQCFVKKTTQCNDTNPAKSSAESVKQDPDWDAFVQEKNGKSGRKEGLSRLRSISQKCHLSGGGDEKEVKWRPVVWGPKANGKHDV</sequence>
<proteinExistence type="predicted"/>
<organism evidence="3 4">
    <name type="scientific">Lophiostoma macrostomum CBS 122681</name>
    <dbReference type="NCBI Taxonomy" id="1314788"/>
    <lineage>
        <taxon>Eukaryota</taxon>
        <taxon>Fungi</taxon>
        <taxon>Dikarya</taxon>
        <taxon>Ascomycota</taxon>
        <taxon>Pezizomycotina</taxon>
        <taxon>Dothideomycetes</taxon>
        <taxon>Pleosporomycetidae</taxon>
        <taxon>Pleosporales</taxon>
        <taxon>Lophiostomataceae</taxon>
        <taxon>Lophiostoma</taxon>
    </lineage>
</organism>
<reference evidence="3" key="1">
    <citation type="journal article" date="2020" name="Stud. Mycol.">
        <title>101 Dothideomycetes genomes: a test case for predicting lifestyles and emergence of pathogens.</title>
        <authorList>
            <person name="Haridas S."/>
            <person name="Albert R."/>
            <person name="Binder M."/>
            <person name="Bloem J."/>
            <person name="Labutti K."/>
            <person name="Salamov A."/>
            <person name="Andreopoulos B."/>
            <person name="Baker S."/>
            <person name="Barry K."/>
            <person name="Bills G."/>
            <person name="Bluhm B."/>
            <person name="Cannon C."/>
            <person name="Castanera R."/>
            <person name="Culley D."/>
            <person name="Daum C."/>
            <person name="Ezra D."/>
            <person name="Gonzalez J."/>
            <person name="Henrissat B."/>
            <person name="Kuo A."/>
            <person name="Liang C."/>
            <person name="Lipzen A."/>
            <person name="Lutzoni F."/>
            <person name="Magnuson J."/>
            <person name="Mondo S."/>
            <person name="Nolan M."/>
            <person name="Ohm R."/>
            <person name="Pangilinan J."/>
            <person name="Park H.-J."/>
            <person name="Ramirez L."/>
            <person name="Alfaro M."/>
            <person name="Sun H."/>
            <person name="Tritt A."/>
            <person name="Yoshinaga Y."/>
            <person name="Zwiers L.-H."/>
            <person name="Turgeon B."/>
            <person name="Goodwin S."/>
            <person name="Spatafora J."/>
            <person name="Crous P."/>
            <person name="Grigoriev I."/>
        </authorList>
    </citation>
    <scope>NUCLEOTIDE SEQUENCE</scope>
    <source>
        <strain evidence="3">CBS 122681</strain>
    </source>
</reference>